<feature type="region of interest" description="Disordered" evidence="1">
    <location>
        <begin position="31"/>
        <end position="50"/>
    </location>
</feature>
<evidence type="ECO:0000313" key="2">
    <source>
        <dbReference type="EMBL" id="TBU56947.1"/>
    </source>
</evidence>
<dbReference type="EMBL" id="ML145143">
    <property type="protein sequence ID" value="TBU56947.1"/>
    <property type="molecule type" value="Genomic_DNA"/>
</dbReference>
<accession>A0A4Q9PRC5</accession>
<gene>
    <name evidence="2" type="ORF">BD310DRAFT_930330</name>
</gene>
<proteinExistence type="predicted"/>
<keyword evidence="3" id="KW-1185">Reference proteome</keyword>
<protein>
    <submittedName>
        <fullName evidence="2">Uncharacterized protein</fullName>
    </submittedName>
</protein>
<dbReference type="AlphaFoldDB" id="A0A4Q9PRC5"/>
<sequence length="77" mass="8588">MQLHAPATILEELRHIRPTLSSACAISMSSPDTYDLPEPHARPTRAHGRSSLYASDRHVRCACERHRMRLLPSSLGA</sequence>
<name>A0A4Q9PRC5_9APHY</name>
<evidence type="ECO:0000256" key="1">
    <source>
        <dbReference type="SAM" id="MobiDB-lite"/>
    </source>
</evidence>
<reference evidence="2 3" key="1">
    <citation type="submission" date="2019-01" db="EMBL/GenBank/DDBJ databases">
        <title>Draft genome sequences of three monokaryotic isolates of the white-rot basidiomycete fungus Dichomitus squalens.</title>
        <authorList>
            <consortium name="DOE Joint Genome Institute"/>
            <person name="Lopez S.C."/>
            <person name="Andreopoulos B."/>
            <person name="Pangilinan J."/>
            <person name="Lipzen A."/>
            <person name="Riley R."/>
            <person name="Ahrendt S."/>
            <person name="Ng V."/>
            <person name="Barry K."/>
            <person name="Daum C."/>
            <person name="Grigoriev I.V."/>
            <person name="Hilden K.S."/>
            <person name="Makela M.R."/>
            <person name="de Vries R.P."/>
        </authorList>
    </citation>
    <scope>NUCLEOTIDE SEQUENCE [LARGE SCALE GENOMIC DNA]</scope>
    <source>
        <strain evidence="2 3">CBS 464.89</strain>
    </source>
</reference>
<organism evidence="2 3">
    <name type="scientific">Dichomitus squalens</name>
    <dbReference type="NCBI Taxonomy" id="114155"/>
    <lineage>
        <taxon>Eukaryota</taxon>
        <taxon>Fungi</taxon>
        <taxon>Dikarya</taxon>
        <taxon>Basidiomycota</taxon>
        <taxon>Agaricomycotina</taxon>
        <taxon>Agaricomycetes</taxon>
        <taxon>Polyporales</taxon>
        <taxon>Polyporaceae</taxon>
        <taxon>Dichomitus</taxon>
    </lineage>
</organism>
<dbReference type="Proteomes" id="UP000292082">
    <property type="component" value="Unassembled WGS sequence"/>
</dbReference>
<evidence type="ECO:0000313" key="3">
    <source>
        <dbReference type="Proteomes" id="UP000292082"/>
    </source>
</evidence>